<dbReference type="NCBIfam" id="TIGR03696">
    <property type="entry name" value="Rhs_assc_core"/>
    <property type="match status" value="1"/>
</dbReference>
<dbReference type="Gene3D" id="2.180.10.10">
    <property type="entry name" value="RHS repeat-associated core"/>
    <property type="match status" value="1"/>
</dbReference>
<evidence type="ECO:0008006" key="4">
    <source>
        <dbReference type="Google" id="ProtNLM"/>
    </source>
</evidence>
<dbReference type="PANTHER" id="PTHR32305">
    <property type="match status" value="1"/>
</dbReference>
<gene>
    <name evidence="2" type="ORF">PEPS_44640</name>
</gene>
<dbReference type="RefSeq" id="WP_338399437.1">
    <property type="nucleotide sequence ID" value="NZ_AP025299.1"/>
</dbReference>
<feature type="compositionally biased region" description="Basic and acidic residues" evidence="1">
    <location>
        <begin position="399"/>
        <end position="431"/>
    </location>
</feature>
<dbReference type="InterPro" id="IPR022385">
    <property type="entry name" value="Rhs_assc_core"/>
</dbReference>
<dbReference type="Proteomes" id="UP001354989">
    <property type="component" value="Plasmid pPP7"/>
</dbReference>
<evidence type="ECO:0000313" key="3">
    <source>
        <dbReference type="Proteomes" id="UP001354989"/>
    </source>
</evidence>
<name>A0ABM7VME4_9BACT</name>
<sequence>MCNSKASGNATYAYDATGNRVSKQHHGQSSIYIRDASGNTMAVYDQSGALKEMPIYGSQRIGMVKALDTDGQFTHGNRQYEYSNHLGNVLAVSTDKMTAVGEHGDLISASNYYPFGLRIGDRSMNSGDYRYGFNGKEDDRNFSNSQLIQDYGFRLYNPALGKFLSVDPLTKSYPMLTPYQFASNSPIVNIDLDGAEGVEAITKTGKEVGTKIVRTTVQRSNTLIGPGGQIIKGGSPLLKGTLRLGGALFGTIVYVITPITAGSNDVFTKEQQEYQYLEFLVRNGQSDPGLHDRYLELGERLYGRYDKRISIGHGNIAESDGPQIVYRIYNSKTGETLKYGISGQPDYKKKTIPGTSKLGNPRPDQQIREYNEGEESDPFKGHYTYEILDRFDGQGSRQKALDKEQQYVDDYFEKTGRRMRKQDRPRPTKEN</sequence>
<feature type="region of interest" description="Disordered" evidence="1">
    <location>
        <begin position="395"/>
        <end position="431"/>
    </location>
</feature>
<keyword evidence="3" id="KW-1185">Reference proteome</keyword>
<geneLocation type="plasmid" evidence="2 3">
    <name>pPP7</name>
</geneLocation>
<dbReference type="PANTHER" id="PTHR32305:SF15">
    <property type="entry name" value="PROTEIN RHSA-RELATED"/>
    <property type="match status" value="1"/>
</dbReference>
<evidence type="ECO:0000313" key="2">
    <source>
        <dbReference type="EMBL" id="BDD02184.1"/>
    </source>
</evidence>
<dbReference type="InterPro" id="IPR050708">
    <property type="entry name" value="T6SS_VgrG/RHS"/>
</dbReference>
<feature type="region of interest" description="Disordered" evidence="1">
    <location>
        <begin position="342"/>
        <end position="366"/>
    </location>
</feature>
<organism evidence="2 3">
    <name type="scientific">Persicobacter psychrovividus</name>
    <dbReference type="NCBI Taxonomy" id="387638"/>
    <lineage>
        <taxon>Bacteria</taxon>
        <taxon>Pseudomonadati</taxon>
        <taxon>Bacteroidota</taxon>
        <taxon>Cytophagia</taxon>
        <taxon>Cytophagales</taxon>
        <taxon>Persicobacteraceae</taxon>
        <taxon>Persicobacter</taxon>
    </lineage>
</organism>
<protein>
    <recommendedName>
        <fullName evidence="4">RHS repeat-associated core domain-containing protein</fullName>
    </recommendedName>
</protein>
<keyword evidence="2" id="KW-0614">Plasmid</keyword>
<evidence type="ECO:0000256" key="1">
    <source>
        <dbReference type="SAM" id="MobiDB-lite"/>
    </source>
</evidence>
<accession>A0ABM7VME4</accession>
<proteinExistence type="predicted"/>
<dbReference type="EMBL" id="AP025299">
    <property type="protein sequence ID" value="BDD02184.1"/>
    <property type="molecule type" value="Genomic_DNA"/>
</dbReference>
<reference evidence="2 3" key="1">
    <citation type="submission" date="2021-12" db="EMBL/GenBank/DDBJ databases">
        <title>Genome sequencing of bacteria with rrn-lacking chromosome and rrn-plasmid.</title>
        <authorList>
            <person name="Anda M."/>
            <person name="Iwasaki W."/>
        </authorList>
    </citation>
    <scope>NUCLEOTIDE SEQUENCE [LARGE SCALE GENOMIC DNA]</scope>
    <source>
        <strain evidence="2 3">NBRC 101262</strain>
        <plasmid evidence="2 3">pPP7</plasmid>
    </source>
</reference>